<proteinExistence type="predicted"/>
<protein>
    <submittedName>
        <fullName evidence="1">Uncharacterized protein</fullName>
    </submittedName>
</protein>
<accession>A0A6H9YUG4</accession>
<dbReference type="Proteomes" id="UP000468735">
    <property type="component" value="Unassembled WGS sequence"/>
</dbReference>
<name>A0A6H9YUG4_9ACTN</name>
<sequence>MAWVRLELPGEWRAIVTWMKQEGDAPPEQMLVDVRAKSVQQLAAFANVKRLQLHADGTGPAVGTATAGRAVSAWPFVRQSPEGRDEL</sequence>
<evidence type="ECO:0000313" key="1">
    <source>
        <dbReference type="EMBL" id="KAB2345920.1"/>
    </source>
</evidence>
<dbReference type="RefSeq" id="WP_151563867.1">
    <property type="nucleotide sequence ID" value="NZ_WBMT01000012.1"/>
</dbReference>
<reference evidence="1 2" key="1">
    <citation type="submission" date="2019-09" db="EMBL/GenBank/DDBJ databases">
        <title>Actinomadura physcomitrii sp. nov., a novel actinomycete isolated from moss [Physcomitrium sphaericum (Ludw) Fuernr].</title>
        <authorList>
            <person name="Zhuang X."/>
            <person name="Liu C."/>
        </authorList>
    </citation>
    <scope>NUCLEOTIDE SEQUENCE [LARGE SCALE GENOMIC DNA]</scope>
    <source>
        <strain evidence="1 2">HMC1</strain>
    </source>
</reference>
<comment type="caution">
    <text evidence="1">The sequence shown here is derived from an EMBL/GenBank/DDBJ whole genome shotgun (WGS) entry which is preliminary data.</text>
</comment>
<dbReference type="EMBL" id="WBMT01000012">
    <property type="protein sequence ID" value="KAB2345920.1"/>
    <property type="molecule type" value="Genomic_DNA"/>
</dbReference>
<evidence type="ECO:0000313" key="2">
    <source>
        <dbReference type="Proteomes" id="UP000468735"/>
    </source>
</evidence>
<keyword evidence="2" id="KW-1185">Reference proteome</keyword>
<gene>
    <name evidence="1" type="ORF">F8566_24675</name>
</gene>
<organism evidence="1 2">
    <name type="scientific">Actinomadura rudentiformis</name>
    <dbReference type="NCBI Taxonomy" id="359158"/>
    <lineage>
        <taxon>Bacteria</taxon>
        <taxon>Bacillati</taxon>
        <taxon>Actinomycetota</taxon>
        <taxon>Actinomycetes</taxon>
        <taxon>Streptosporangiales</taxon>
        <taxon>Thermomonosporaceae</taxon>
        <taxon>Actinomadura</taxon>
    </lineage>
</organism>
<dbReference type="AlphaFoldDB" id="A0A6H9YUG4"/>